<sequence>MNNSKEQDKTASKPHGSAGQRAYPWLLALSVCFSGVLCWLYVTKPVIVSSGEVQAQGSSAPSKGVLSSGGGSENSKSSGPSDLLPSDDALPGMAGKKAAGKGSAISGGAGSPKPLDPRKLATAGDGSGWEKTNARVQHILSADAGDGEIAKIVLNVPVIYETRTMRWTQTDIQQARDILGRLMVYESNLARVKQEGNALLSDWNKLLEKTVPAGSLRADSPSLPYNHSQRSSGEGLPDSGSTIKIEP</sequence>
<keyword evidence="2" id="KW-0812">Transmembrane</keyword>
<feature type="region of interest" description="Disordered" evidence="1">
    <location>
        <begin position="215"/>
        <end position="247"/>
    </location>
</feature>
<proteinExistence type="predicted"/>
<organism evidence="3 4">
    <name type="scientific">Oceaniferula marina</name>
    <dbReference type="NCBI Taxonomy" id="2748318"/>
    <lineage>
        <taxon>Bacteria</taxon>
        <taxon>Pseudomonadati</taxon>
        <taxon>Verrucomicrobiota</taxon>
        <taxon>Verrucomicrobiia</taxon>
        <taxon>Verrucomicrobiales</taxon>
        <taxon>Verrucomicrobiaceae</taxon>
        <taxon>Oceaniferula</taxon>
    </lineage>
</organism>
<evidence type="ECO:0000313" key="3">
    <source>
        <dbReference type="EMBL" id="NWK54867.1"/>
    </source>
</evidence>
<feature type="region of interest" description="Disordered" evidence="1">
    <location>
        <begin position="53"/>
        <end position="129"/>
    </location>
</feature>
<comment type="caution">
    <text evidence="3">The sequence shown here is derived from an EMBL/GenBank/DDBJ whole genome shotgun (WGS) entry which is preliminary data.</text>
</comment>
<protein>
    <submittedName>
        <fullName evidence="3">Uncharacterized protein</fullName>
    </submittedName>
</protein>
<feature type="compositionally biased region" description="Polar residues" evidence="1">
    <location>
        <begin position="223"/>
        <end position="232"/>
    </location>
</feature>
<dbReference type="RefSeq" id="WP_178931370.1">
    <property type="nucleotide sequence ID" value="NZ_JACBAZ010000001.1"/>
</dbReference>
<evidence type="ECO:0000256" key="1">
    <source>
        <dbReference type="SAM" id="MobiDB-lite"/>
    </source>
</evidence>
<gene>
    <name evidence="3" type="ORF">HW115_04555</name>
</gene>
<evidence type="ECO:0000313" key="4">
    <source>
        <dbReference type="Proteomes" id="UP000557872"/>
    </source>
</evidence>
<dbReference type="Proteomes" id="UP000557872">
    <property type="component" value="Unassembled WGS sequence"/>
</dbReference>
<keyword evidence="4" id="KW-1185">Reference proteome</keyword>
<name>A0A851GIB3_9BACT</name>
<reference evidence="3 4" key="1">
    <citation type="submission" date="2020-07" db="EMBL/GenBank/DDBJ databases">
        <title>Roseicoccus Jingziensis gen. nov., sp. nov., isolated from coastal seawater.</title>
        <authorList>
            <person name="Feng X."/>
        </authorList>
    </citation>
    <scope>NUCLEOTIDE SEQUENCE [LARGE SCALE GENOMIC DNA]</scope>
    <source>
        <strain evidence="3 4">N1E253</strain>
    </source>
</reference>
<feature type="compositionally biased region" description="Low complexity" evidence="1">
    <location>
        <begin position="73"/>
        <end position="104"/>
    </location>
</feature>
<evidence type="ECO:0000256" key="2">
    <source>
        <dbReference type="SAM" id="Phobius"/>
    </source>
</evidence>
<dbReference type="AlphaFoldDB" id="A0A851GIB3"/>
<keyword evidence="2" id="KW-0472">Membrane</keyword>
<accession>A0A851GIB3</accession>
<dbReference type="EMBL" id="JACBAZ010000001">
    <property type="protein sequence ID" value="NWK54867.1"/>
    <property type="molecule type" value="Genomic_DNA"/>
</dbReference>
<keyword evidence="2" id="KW-1133">Transmembrane helix</keyword>
<feature type="transmembrane region" description="Helical" evidence="2">
    <location>
        <begin position="22"/>
        <end position="42"/>
    </location>
</feature>